<keyword evidence="7" id="KW-0408">Iron</keyword>
<dbReference type="GO" id="GO:0006091">
    <property type="term" value="P:generation of precursor metabolites and energy"/>
    <property type="evidence" value="ECO:0007669"/>
    <property type="project" value="UniProtKB-ARBA"/>
</dbReference>
<dbReference type="GO" id="GO:0005975">
    <property type="term" value="P:carbohydrate metabolic process"/>
    <property type="evidence" value="ECO:0007669"/>
    <property type="project" value="InterPro"/>
</dbReference>
<evidence type="ECO:0000256" key="5">
    <source>
        <dbReference type="ARBA" id="ARBA00022723"/>
    </source>
</evidence>
<dbReference type="FunFam" id="3.20.20.70:FF:000191">
    <property type="entry name" value="ribulose-phosphate 3-epimerase isoform X2"/>
    <property type="match status" value="1"/>
</dbReference>
<comment type="cofactor">
    <cofactor evidence="3">
        <name>Fe(2+)</name>
        <dbReference type="ChEBI" id="CHEBI:29033"/>
    </cofactor>
</comment>
<dbReference type="NCBIfam" id="NF004076">
    <property type="entry name" value="PRK05581.1-4"/>
    <property type="match status" value="1"/>
</dbReference>
<dbReference type="Proteomes" id="UP000005384">
    <property type="component" value="Unassembled WGS sequence"/>
</dbReference>
<dbReference type="GO" id="GO:1901135">
    <property type="term" value="P:carbohydrate derivative metabolic process"/>
    <property type="evidence" value="ECO:0007669"/>
    <property type="project" value="UniProtKB-ARBA"/>
</dbReference>
<keyword evidence="6" id="KW-0862">Zinc</keyword>
<keyword evidence="10" id="KW-0119">Carbohydrate metabolism</keyword>
<dbReference type="RefSeq" id="WP_006780827.1">
    <property type="nucleotide sequence ID" value="NZ_CP040506.1"/>
</dbReference>
<evidence type="ECO:0000256" key="2">
    <source>
        <dbReference type="ARBA" id="ARBA00001947"/>
    </source>
</evidence>
<comment type="cofactor">
    <cofactor evidence="2">
        <name>Zn(2+)</name>
        <dbReference type="ChEBI" id="CHEBI:29105"/>
    </cofactor>
</comment>
<reference evidence="11 12" key="1">
    <citation type="submission" date="2011-08" db="EMBL/GenBank/DDBJ databases">
        <title>The Genome Sequence of Clostridium hathewayi WAL-18680.</title>
        <authorList>
            <consortium name="The Broad Institute Genome Sequencing Platform"/>
            <person name="Earl A."/>
            <person name="Ward D."/>
            <person name="Feldgarden M."/>
            <person name="Gevers D."/>
            <person name="Finegold S.M."/>
            <person name="Summanen P.H."/>
            <person name="Molitoris D.R."/>
            <person name="Song M."/>
            <person name="Daigneault M."/>
            <person name="Allen-Vercoe E."/>
            <person name="Young S.K."/>
            <person name="Zeng Q."/>
            <person name="Gargeya S."/>
            <person name="Fitzgerald M."/>
            <person name="Haas B."/>
            <person name="Abouelleil A."/>
            <person name="Alvarado L."/>
            <person name="Arachchi H.M."/>
            <person name="Berlin A."/>
            <person name="Brown A."/>
            <person name="Chapman S.B."/>
            <person name="Chen Z."/>
            <person name="Dunbar C."/>
            <person name="Freedman E."/>
            <person name="Gearin G."/>
            <person name="Gellesch M."/>
            <person name="Goldberg J."/>
            <person name="Griggs A."/>
            <person name="Gujja S."/>
            <person name="Heiman D."/>
            <person name="Howarth C."/>
            <person name="Larson L."/>
            <person name="Lui A."/>
            <person name="MacDonald P.J.P."/>
            <person name="Montmayeur A."/>
            <person name="Murphy C."/>
            <person name="Neiman D."/>
            <person name="Pearson M."/>
            <person name="Priest M."/>
            <person name="Roberts A."/>
            <person name="Saif S."/>
            <person name="Shea T."/>
            <person name="Shenoy N."/>
            <person name="Sisk P."/>
            <person name="Stolte C."/>
            <person name="Sykes S."/>
            <person name="Wortman J."/>
            <person name="Nusbaum C."/>
            <person name="Birren B."/>
        </authorList>
    </citation>
    <scope>NUCLEOTIDE SEQUENCE [LARGE SCALE GENOMIC DNA]</scope>
    <source>
        <strain evidence="11 12">WAL-18680</strain>
    </source>
</reference>
<evidence type="ECO:0000313" key="12">
    <source>
        <dbReference type="Proteomes" id="UP000005384"/>
    </source>
</evidence>
<evidence type="ECO:0000256" key="3">
    <source>
        <dbReference type="ARBA" id="ARBA00001954"/>
    </source>
</evidence>
<dbReference type="Gene3D" id="3.20.20.70">
    <property type="entry name" value="Aldolase class I"/>
    <property type="match status" value="1"/>
</dbReference>
<evidence type="ECO:0000256" key="9">
    <source>
        <dbReference type="ARBA" id="ARBA00023235"/>
    </source>
</evidence>
<dbReference type="AlphaFoldDB" id="G5IH72"/>
<evidence type="ECO:0000256" key="7">
    <source>
        <dbReference type="ARBA" id="ARBA00023004"/>
    </source>
</evidence>
<dbReference type="GO" id="GO:0016857">
    <property type="term" value="F:racemase and epimerase activity, acting on carbohydrates and derivatives"/>
    <property type="evidence" value="ECO:0007669"/>
    <property type="project" value="InterPro"/>
</dbReference>
<dbReference type="GO" id="GO:0046872">
    <property type="term" value="F:metal ion binding"/>
    <property type="evidence" value="ECO:0007669"/>
    <property type="project" value="UniProtKB-KW"/>
</dbReference>
<protein>
    <recommendedName>
        <fullName evidence="13">Ribulose-phosphate 3-epimerase</fullName>
    </recommendedName>
</protein>
<name>G5IH72_9FIRM</name>
<dbReference type="SUPFAM" id="SSF51366">
    <property type="entry name" value="Ribulose-phoshate binding barrel"/>
    <property type="match status" value="1"/>
</dbReference>
<comment type="caution">
    <text evidence="11">The sequence shown here is derived from an EMBL/GenBank/DDBJ whole genome shotgun (WGS) entry which is preliminary data.</text>
</comment>
<dbReference type="HOGENOM" id="CLU_054856_2_1_9"/>
<organism evidence="11 12">
    <name type="scientific">Hungatella hathewayi WAL-18680</name>
    <dbReference type="NCBI Taxonomy" id="742737"/>
    <lineage>
        <taxon>Bacteria</taxon>
        <taxon>Bacillati</taxon>
        <taxon>Bacillota</taxon>
        <taxon>Clostridia</taxon>
        <taxon>Lachnospirales</taxon>
        <taxon>Lachnospiraceae</taxon>
        <taxon>Hungatella</taxon>
    </lineage>
</organism>
<dbReference type="InterPro" id="IPR011060">
    <property type="entry name" value="RibuloseP-bd_barrel"/>
</dbReference>
<dbReference type="PANTHER" id="PTHR11749">
    <property type="entry name" value="RIBULOSE-5-PHOSPHATE-3-EPIMERASE"/>
    <property type="match status" value="1"/>
</dbReference>
<dbReference type="EMBL" id="ADLN01000075">
    <property type="protein sequence ID" value="EHI59143.1"/>
    <property type="molecule type" value="Genomic_DNA"/>
</dbReference>
<dbReference type="PATRIC" id="fig|742737.3.peg.2854"/>
<evidence type="ECO:0008006" key="13">
    <source>
        <dbReference type="Google" id="ProtNLM"/>
    </source>
</evidence>
<evidence type="ECO:0000256" key="8">
    <source>
        <dbReference type="ARBA" id="ARBA00023211"/>
    </source>
</evidence>
<dbReference type="GO" id="GO:0046496">
    <property type="term" value="P:nicotinamide nucleotide metabolic process"/>
    <property type="evidence" value="ECO:0007669"/>
    <property type="project" value="UniProtKB-ARBA"/>
</dbReference>
<evidence type="ECO:0000313" key="11">
    <source>
        <dbReference type="EMBL" id="EHI59143.1"/>
    </source>
</evidence>
<keyword evidence="8" id="KW-0464">Manganese</keyword>
<keyword evidence="5" id="KW-0479">Metal-binding</keyword>
<gene>
    <name evidence="11" type="ORF">HMPREF9473_02850</name>
</gene>
<keyword evidence="9" id="KW-0413">Isomerase</keyword>
<proteinExistence type="predicted"/>
<dbReference type="OrthoDB" id="1645589at2"/>
<dbReference type="CDD" id="cd00429">
    <property type="entry name" value="RPE"/>
    <property type="match status" value="1"/>
</dbReference>
<comment type="cofactor">
    <cofactor evidence="1">
        <name>Mn(2+)</name>
        <dbReference type="ChEBI" id="CHEBI:29035"/>
    </cofactor>
</comment>
<evidence type="ECO:0000256" key="1">
    <source>
        <dbReference type="ARBA" id="ARBA00001936"/>
    </source>
</evidence>
<evidence type="ECO:0000256" key="4">
    <source>
        <dbReference type="ARBA" id="ARBA00011738"/>
    </source>
</evidence>
<accession>G5IH72</accession>
<sequence length="231" mass="25828">MKNRELLINPTLACGNFLNYQENLDILEKVGNTILHLDVMDGHYVPNLCFTLDQIRLISRNYPFLPDVHLMVTNPEDYIEPLRQAGAAYLSFHLDATSFAIRLINQIRSAGMKAGVVLNPSQPVSLLKETLPFADYILLMGVEPGFSGQSFIPGTIDKISELSRIREEEGYHFLIEVDGGIDDDNSIVCIRRGADILVSGAFGVFRNRDGLEQDYLAFRQHIMAALEDGTP</sequence>
<dbReference type="GO" id="GO:0006163">
    <property type="term" value="P:purine nucleotide metabolic process"/>
    <property type="evidence" value="ECO:0007669"/>
    <property type="project" value="UniProtKB-ARBA"/>
</dbReference>
<keyword evidence="12" id="KW-1185">Reference proteome</keyword>
<evidence type="ECO:0000256" key="10">
    <source>
        <dbReference type="ARBA" id="ARBA00023277"/>
    </source>
</evidence>
<dbReference type="Pfam" id="PF00834">
    <property type="entry name" value="Ribul_P_3_epim"/>
    <property type="match status" value="1"/>
</dbReference>
<evidence type="ECO:0000256" key="6">
    <source>
        <dbReference type="ARBA" id="ARBA00022833"/>
    </source>
</evidence>
<comment type="subunit">
    <text evidence="4">Homodimer.</text>
</comment>
<dbReference type="InterPro" id="IPR000056">
    <property type="entry name" value="Ribul_P_3_epim-like"/>
</dbReference>
<dbReference type="InterPro" id="IPR013785">
    <property type="entry name" value="Aldolase_TIM"/>
</dbReference>